<proteinExistence type="predicted"/>
<name>A0A699K1R2_TANCI</name>
<protein>
    <submittedName>
        <fullName evidence="1">Uncharacterized protein</fullName>
    </submittedName>
</protein>
<sequence>MAEPVKGNVIARRVIDDLVDCSDETSVDEAQTSRNMVGQLTVLIGEMEAFDDQGEVFDTLMGLRDDMRVKEAKLVGINDLITQGEEEIEMKEA</sequence>
<reference evidence="1" key="1">
    <citation type="journal article" date="2019" name="Sci. Rep.">
        <title>Draft genome of Tanacetum cinerariifolium, the natural source of mosquito coil.</title>
        <authorList>
            <person name="Yamashiro T."/>
            <person name="Shiraishi A."/>
            <person name="Satake H."/>
            <person name="Nakayama K."/>
        </authorList>
    </citation>
    <scope>NUCLEOTIDE SEQUENCE</scope>
</reference>
<organism evidence="1">
    <name type="scientific">Tanacetum cinerariifolium</name>
    <name type="common">Dalmatian daisy</name>
    <name type="synonym">Chrysanthemum cinerariifolium</name>
    <dbReference type="NCBI Taxonomy" id="118510"/>
    <lineage>
        <taxon>Eukaryota</taxon>
        <taxon>Viridiplantae</taxon>
        <taxon>Streptophyta</taxon>
        <taxon>Embryophyta</taxon>
        <taxon>Tracheophyta</taxon>
        <taxon>Spermatophyta</taxon>
        <taxon>Magnoliopsida</taxon>
        <taxon>eudicotyledons</taxon>
        <taxon>Gunneridae</taxon>
        <taxon>Pentapetalae</taxon>
        <taxon>asterids</taxon>
        <taxon>campanulids</taxon>
        <taxon>Asterales</taxon>
        <taxon>Asteraceae</taxon>
        <taxon>Asteroideae</taxon>
        <taxon>Anthemideae</taxon>
        <taxon>Anthemidinae</taxon>
        <taxon>Tanacetum</taxon>
    </lineage>
</organism>
<gene>
    <name evidence="1" type="ORF">Tci_638662</name>
</gene>
<evidence type="ECO:0000313" key="1">
    <source>
        <dbReference type="EMBL" id="GFA66690.1"/>
    </source>
</evidence>
<comment type="caution">
    <text evidence="1">The sequence shown here is derived from an EMBL/GenBank/DDBJ whole genome shotgun (WGS) entry which is preliminary data.</text>
</comment>
<accession>A0A699K1R2</accession>
<dbReference type="EMBL" id="BKCJ010465185">
    <property type="protein sequence ID" value="GFA66690.1"/>
    <property type="molecule type" value="Genomic_DNA"/>
</dbReference>
<dbReference type="AlphaFoldDB" id="A0A699K1R2"/>